<evidence type="ECO:0000256" key="4">
    <source>
        <dbReference type="ARBA" id="ARBA00023239"/>
    </source>
</evidence>
<dbReference type="NCBIfam" id="NF007825">
    <property type="entry name" value="PRK10534.1"/>
    <property type="match status" value="1"/>
</dbReference>
<dbReference type="OrthoDB" id="9774495at2"/>
<evidence type="ECO:0000256" key="3">
    <source>
        <dbReference type="ARBA" id="ARBA00022898"/>
    </source>
</evidence>
<keyword evidence="8" id="KW-1185">Reference proteome</keyword>
<dbReference type="RefSeq" id="WP_151860140.1">
    <property type="nucleotide sequence ID" value="NZ_WBZC01000010.1"/>
</dbReference>
<dbReference type="AlphaFoldDB" id="A0A6I0FE18"/>
<evidence type="ECO:0000256" key="2">
    <source>
        <dbReference type="ARBA" id="ARBA00006966"/>
    </source>
</evidence>
<protein>
    <submittedName>
        <fullName evidence="7">Low-specificity L-threonine aldolase</fullName>
        <ecNumber evidence="7">4.1.2.48</ecNumber>
    </submittedName>
</protein>
<dbReference type="Gene3D" id="3.90.1150.10">
    <property type="entry name" value="Aspartate Aminotransferase, domain 1"/>
    <property type="match status" value="1"/>
</dbReference>
<evidence type="ECO:0000256" key="5">
    <source>
        <dbReference type="PIRSR" id="PIRSR017617-1"/>
    </source>
</evidence>
<proteinExistence type="inferred from homology"/>
<dbReference type="EC" id="4.1.2.48" evidence="7"/>
<evidence type="ECO:0000256" key="1">
    <source>
        <dbReference type="ARBA" id="ARBA00001933"/>
    </source>
</evidence>
<dbReference type="GO" id="GO:0008732">
    <property type="term" value="F:L-allo-threonine aldolase activity"/>
    <property type="evidence" value="ECO:0007669"/>
    <property type="project" value="TreeGrafter"/>
</dbReference>
<gene>
    <name evidence="7" type="primary">ltaE</name>
    <name evidence="7" type="ORF">F8154_03180</name>
</gene>
<accession>A0A6I0FE18</accession>
<comment type="cofactor">
    <cofactor evidence="1">
        <name>pyridoxal 5'-phosphate</name>
        <dbReference type="ChEBI" id="CHEBI:597326"/>
    </cofactor>
</comment>
<evidence type="ECO:0000313" key="7">
    <source>
        <dbReference type="EMBL" id="KAB3537309.1"/>
    </source>
</evidence>
<dbReference type="PIRSF" id="PIRSF017617">
    <property type="entry name" value="Thr_aldolase"/>
    <property type="match status" value="1"/>
</dbReference>
<keyword evidence="3" id="KW-0663">Pyridoxal phosphate</keyword>
<organism evidence="7 8">
    <name type="scientific">Alkaliphilus pronyensis</name>
    <dbReference type="NCBI Taxonomy" id="1482732"/>
    <lineage>
        <taxon>Bacteria</taxon>
        <taxon>Bacillati</taxon>
        <taxon>Bacillota</taxon>
        <taxon>Clostridia</taxon>
        <taxon>Peptostreptococcales</taxon>
        <taxon>Natronincolaceae</taxon>
        <taxon>Alkaliphilus</taxon>
    </lineage>
</organism>
<dbReference type="InterPro" id="IPR015422">
    <property type="entry name" value="PyrdxlP-dep_Trfase_small"/>
</dbReference>
<dbReference type="SUPFAM" id="SSF53383">
    <property type="entry name" value="PLP-dependent transferases"/>
    <property type="match status" value="1"/>
</dbReference>
<keyword evidence="4 7" id="KW-0456">Lyase</keyword>
<dbReference type="Proteomes" id="UP000432715">
    <property type="component" value="Unassembled WGS sequence"/>
</dbReference>
<dbReference type="FunFam" id="3.40.640.10:FF:000030">
    <property type="entry name" value="Low-specificity L-threonine aldolase"/>
    <property type="match status" value="1"/>
</dbReference>
<dbReference type="NCBIfam" id="NF041359">
    <property type="entry name" value="GntG_guanitoxin"/>
    <property type="match status" value="1"/>
</dbReference>
<sequence length="343" mass="37280">MEYIDMRSDTVTLPVPEMMSAILDAKLGDDVYGDDVTVNDLESKAAAKMGKEAALLVPTGTMGNLIAVMAHTTPGQEVILEENCHIYLYEVGGIARVAAVQAKTLRGVNGLPTINDIESSIRQENIHFPETGLICIENTHNMAGGIAIPPSKIKEIYDLSRAKGLPLHLDGARVFNAANYLNIDVADITCYVDSVMFCLSKGLSAPVGSILAGTKEFIGRARKYRKMLGGGMRQAGIIAAAGIVALDKMTDRLEEDHSNAMLLAIEMNKLQGVSVELDKIHTNIVNIDFYETGYDINQLVSKMKEKGLLVNPRNERAIRFVTHIGVKRKDILKAVEITGDIIA</sequence>
<dbReference type="EMBL" id="WBZC01000010">
    <property type="protein sequence ID" value="KAB3537309.1"/>
    <property type="molecule type" value="Genomic_DNA"/>
</dbReference>
<dbReference type="InterPro" id="IPR015424">
    <property type="entry name" value="PyrdxlP-dep_Trfase"/>
</dbReference>
<dbReference type="PANTHER" id="PTHR48097">
    <property type="entry name" value="L-THREONINE ALDOLASE-RELATED"/>
    <property type="match status" value="1"/>
</dbReference>
<dbReference type="InterPro" id="IPR001597">
    <property type="entry name" value="ArAA_b-elim_lyase/Thr_aldolase"/>
</dbReference>
<comment type="similarity">
    <text evidence="2">Belongs to the threonine aldolase family.</text>
</comment>
<dbReference type="GO" id="GO:0006545">
    <property type="term" value="P:glycine biosynthetic process"/>
    <property type="evidence" value="ECO:0007669"/>
    <property type="project" value="TreeGrafter"/>
</dbReference>
<evidence type="ECO:0000259" key="6">
    <source>
        <dbReference type="Pfam" id="PF01212"/>
    </source>
</evidence>
<feature type="domain" description="Aromatic amino acid beta-eliminating lyase/threonine aldolase" evidence="6">
    <location>
        <begin position="5"/>
        <end position="287"/>
    </location>
</feature>
<dbReference type="InterPro" id="IPR015421">
    <property type="entry name" value="PyrdxlP-dep_Trfase_major"/>
</dbReference>
<comment type="caution">
    <text evidence="7">The sequence shown here is derived from an EMBL/GenBank/DDBJ whole genome shotgun (WGS) entry which is preliminary data.</text>
</comment>
<dbReference type="CDD" id="cd06502">
    <property type="entry name" value="TA_like"/>
    <property type="match status" value="1"/>
</dbReference>
<feature type="modified residue" description="N6-(pyridoxal phosphate)lysine" evidence="5">
    <location>
        <position position="201"/>
    </location>
</feature>
<dbReference type="InterPro" id="IPR023603">
    <property type="entry name" value="Low_specificity_L-TA-like"/>
</dbReference>
<dbReference type="Gene3D" id="3.40.640.10">
    <property type="entry name" value="Type I PLP-dependent aspartate aminotransferase-like (Major domain)"/>
    <property type="match status" value="1"/>
</dbReference>
<name>A0A6I0FE18_9FIRM</name>
<reference evidence="7 8" key="1">
    <citation type="submission" date="2019-10" db="EMBL/GenBank/DDBJ databases">
        <title>Alkaliphilus serpentinus sp. nov. and Alkaliphilus pronyensis sp. nov., two novel anaerobic alkaliphilic species isolated from the serpentinized-hosted hydrothermal field of the Prony Bay (New Caledonia).</title>
        <authorList>
            <person name="Postec A."/>
        </authorList>
    </citation>
    <scope>NUCLEOTIDE SEQUENCE [LARGE SCALE GENOMIC DNA]</scope>
    <source>
        <strain evidence="7 8">LacV</strain>
    </source>
</reference>
<dbReference type="Pfam" id="PF01212">
    <property type="entry name" value="Beta_elim_lyase"/>
    <property type="match status" value="1"/>
</dbReference>
<dbReference type="FunFam" id="3.90.1150.10:FF:000041">
    <property type="entry name" value="Low-specificity L-threonine aldolase"/>
    <property type="match status" value="1"/>
</dbReference>
<dbReference type="GO" id="GO:0006567">
    <property type="term" value="P:L-threonine catabolic process"/>
    <property type="evidence" value="ECO:0007669"/>
    <property type="project" value="TreeGrafter"/>
</dbReference>
<dbReference type="GO" id="GO:0005829">
    <property type="term" value="C:cytosol"/>
    <property type="evidence" value="ECO:0007669"/>
    <property type="project" value="TreeGrafter"/>
</dbReference>
<evidence type="ECO:0000313" key="8">
    <source>
        <dbReference type="Proteomes" id="UP000432715"/>
    </source>
</evidence>
<dbReference type="PANTHER" id="PTHR48097:SF9">
    <property type="entry name" value="L-THREONINE ALDOLASE"/>
    <property type="match status" value="1"/>
</dbReference>